<dbReference type="PANTHER" id="PTHR34773:SF1">
    <property type="entry name" value="FLAGELLAR SECRETION CHAPERONE FLIS"/>
    <property type="match status" value="1"/>
</dbReference>
<dbReference type="RefSeq" id="WP_086959828.1">
    <property type="nucleotide sequence ID" value="NZ_FUKS01000017.1"/>
</dbReference>
<dbReference type="GeneID" id="303190269"/>
<dbReference type="InterPro" id="IPR036584">
    <property type="entry name" value="FliS_sf"/>
</dbReference>
<sequence length="130" mass="14558">MLLGRNAKNAYANTQINANAAVSNSFELNAMLHKRLDTELDVLAHAIETKDFEKKAKAAQKIIDILITLDASLDLELKEPLIENIHQLYEHSISSVFSASKDMDLERLAGVKKVLTDLKEGWEGLLEQVR</sequence>
<comment type="caution">
    <text evidence="6">The sequence shown here is derived from an EMBL/GenBank/DDBJ whole genome shotgun (WGS) entry which is preliminary data.</text>
</comment>
<protein>
    <submittedName>
        <fullName evidence="6">Flagellar protein FliS</fullName>
    </submittedName>
</protein>
<evidence type="ECO:0000256" key="1">
    <source>
        <dbReference type="ARBA" id="ARBA00004514"/>
    </source>
</evidence>
<keyword evidence="5" id="KW-0143">Chaperone</keyword>
<evidence type="ECO:0000256" key="5">
    <source>
        <dbReference type="ARBA" id="ARBA00023186"/>
    </source>
</evidence>
<keyword evidence="6" id="KW-0282">Flagellum</keyword>
<dbReference type="Proteomes" id="UP000252479">
    <property type="component" value="Unassembled WGS sequence"/>
</dbReference>
<dbReference type="SUPFAM" id="SSF101116">
    <property type="entry name" value="Flagellar export chaperone FliS"/>
    <property type="match status" value="1"/>
</dbReference>
<evidence type="ECO:0000313" key="7">
    <source>
        <dbReference type="Proteomes" id="UP000252479"/>
    </source>
</evidence>
<dbReference type="GO" id="GO:0005829">
    <property type="term" value="C:cytosol"/>
    <property type="evidence" value="ECO:0007669"/>
    <property type="project" value="UniProtKB-SubCell"/>
</dbReference>
<dbReference type="GO" id="GO:0071973">
    <property type="term" value="P:bacterial-type flagellum-dependent cell motility"/>
    <property type="evidence" value="ECO:0007669"/>
    <property type="project" value="TreeGrafter"/>
</dbReference>
<dbReference type="PANTHER" id="PTHR34773">
    <property type="entry name" value="FLAGELLAR SECRETION CHAPERONE FLIS"/>
    <property type="match status" value="1"/>
</dbReference>
<organism evidence="6 7">
    <name type="scientific">Vibrio casei</name>
    <dbReference type="NCBI Taxonomy" id="673372"/>
    <lineage>
        <taxon>Bacteria</taxon>
        <taxon>Pseudomonadati</taxon>
        <taxon>Pseudomonadota</taxon>
        <taxon>Gammaproteobacteria</taxon>
        <taxon>Vibrionales</taxon>
        <taxon>Vibrionaceae</taxon>
        <taxon>Vibrio</taxon>
    </lineage>
</organism>
<keyword evidence="3" id="KW-0963">Cytoplasm</keyword>
<proteinExistence type="inferred from homology"/>
<dbReference type="Pfam" id="PF02561">
    <property type="entry name" value="FliS"/>
    <property type="match status" value="1"/>
</dbReference>
<dbReference type="AlphaFoldDB" id="A0A368LJE4"/>
<name>A0A368LJE4_9VIBR</name>
<evidence type="ECO:0000256" key="4">
    <source>
        <dbReference type="ARBA" id="ARBA00022795"/>
    </source>
</evidence>
<dbReference type="EMBL" id="QPGL01000002">
    <property type="protein sequence ID" value="RCS70756.1"/>
    <property type="molecule type" value="Genomic_DNA"/>
</dbReference>
<gene>
    <name evidence="6" type="ORF">CIK83_15190</name>
</gene>
<keyword evidence="6" id="KW-0966">Cell projection</keyword>
<reference evidence="6 7" key="1">
    <citation type="journal article" date="2017" name="Elife">
        <title>Extensive horizontal gene transfer in cheese-associated bacteria.</title>
        <authorList>
            <person name="Bonham K.S."/>
            <person name="Wolfe B.E."/>
            <person name="Dutton R.J."/>
        </authorList>
    </citation>
    <scope>NUCLEOTIDE SEQUENCE [LARGE SCALE GENOMIC DNA]</scope>
    <source>
        <strain evidence="6 7">JB196</strain>
    </source>
</reference>
<comment type="subcellular location">
    <subcellularLocation>
        <location evidence="1">Cytoplasm</location>
        <location evidence="1">Cytosol</location>
    </subcellularLocation>
</comment>
<keyword evidence="6" id="KW-0969">Cilium</keyword>
<keyword evidence="7" id="KW-1185">Reference proteome</keyword>
<evidence type="ECO:0000313" key="6">
    <source>
        <dbReference type="EMBL" id="RCS70756.1"/>
    </source>
</evidence>
<dbReference type="Gene3D" id="1.20.120.340">
    <property type="entry name" value="Flagellar protein FliS"/>
    <property type="match status" value="1"/>
</dbReference>
<accession>A0A368LJE4</accession>
<evidence type="ECO:0000256" key="3">
    <source>
        <dbReference type="ARBA" id="ARBA00022490"/>
    </source>
</evidence>
<evidence type="ECO:0000256" key="2">
    <source>
        <dbReference type="ARBA" id="ARBA00008787"/>
    </source>
</evidence>
<comment type="similarity">
    <text evidence="2">Belongs to the FliS family.</text>
</comment>
<keyword evidence="4" id="KW-1005">Bacterial flagellum biogenesis</keyword>
<dbReference type="GO" id="GO:0044780">
    <property type="term" value="P:bacterial-type flagellum assembly"/>
    <property type="evidence" value="ECO:0007669"/>
    <property type="project" value="InterPro"/>
</dbReference>
<dbReference type="InterPro" id="IPR003713">
    <property type="entry name" value="FliS"/>
</dbReference>